<accession>A0A9Q1KB40</accession>
<evidence type="ECO:0000313" key="2">
    <source>
        <dbReference type="EMBL" id="KAJ8440108.1"/>
    </source>
</evidence>
<dbReference type="PANTHER" id="PTHR33240">
    <property type="entry name" value="OS08G0508500 PROTEIN"/>
    <property type="match status" value="1"/>
</dbReference>
<dbReference type="PANTHER" id="PTHR33240:SF17">
    <property type="entry name" value="EUKARYOTIC PEPTIDE CHAIN RELEASE FACTOR GTP-BINDING SUBUNIT-LIKE"/>
    <property type="match status" value="1"/>
</dbReference>
<keyword evidence="3" id="KW-1185">Reference proteome</keyword>
<organism evidence="2 3">
    <name type="scientific">Carnegiea gigantea</name>
    <dbReference type="NCBI Taxonomy" id="171969"/>
    <lineage>
        <taxon>Eukaryota</taxon>
        <taxon>Viridiplantae</taxon>
        <taxon>Streptophyta</taxon>
        <taxon>Embryophyta</taxon>
        <taxon>Tracheophyta</taxon>
        <taxon>Spermatophyta</taxon>
        <taxon>Magnoliopsida</taxon>
        <taxon>eudicotyledons</taxon>
        <taxon>Gunneridae</taxon>
        <taxon>Pentapetalae</taxon>
        <taxon>Caryophyllales</taxon>
        <taxon>Cactineae</taxon>
        <taxon>Cactaceae</taxon>
        <taxon>Cactoideae</taxon>
        <taxon>Echinocereeae</taxon>
        <taxon>Carnegiea</taxon>
    </lineage>
</organism>
<dbReference type="Proteomes" id="UP001153076">
    <property type="component" value="Unassembled WGS sequence"/>
</dbReference>
<evidence type="ECO:0000256" key="1">
    <source>
        <dbReference type="SAM" id="MobiDB-lite"/>
    </source>
</evidence>
<gene>
    <name evidence="2" type="ORF">Cgig2_026459</name>
</gene>
<reference evidence="2" key="1">
    <citation type="submission" date="2022-04" db="EMBL/GenBank/DDBJ databases">
        <title>Carnegiea gigantea Genome sequencing and assembly v2.</title>
        <authorList>
            <person name="Copetti D."/>
            <person name="Sanderson M.J."/>
            <person name="Burquez A."/>
            <person name="Wojciechowski M.F."/>
        </authorList>
    </citation>
    <scope>NUCLEOTIDE SEQUENCE</scope>
    <source>
        <strain evidence="2">SGP5-SGP5p</strain>
        <tissue evidence="2">Aerial part</tissue>
    </source>
</reference>
<sequence length="223" mass="25120">MEVRNHPTLKRPPLMASAPKPHKNRKYCEFHEQNGHTTAKYRELRKALHELEVNPAGIIRLPLCFGDKAKAKNLEVDFLVVDIPTACNVILRRPTLHRVKAVIAPYLLRPQFEADDGSVGTMQGDQRTACEHYLVSIRPLVDRTIEQKPPPTGKKARTGPPLLTAEALVIHIVTLVEPERPRPKAMDGIEQIPLEDARPDRTVQLGREMEASARHSLVTLLQE</sequence>
<proteinExistence type="predicted"/>
<comment type="caution">
    <text evidence="2">The sequence shown here is derived from an EMBL/GenBank/DDBJ whole genome shotgun (WGS) entry which is preliminary data.</text>
</comment>
<dbReference type="EMBL" id="JAKOGI010000198">
    <property type="protein sequence ID" value="KAJ8440108.1"/>
    <property type="molecule type" value="Genomic_DNA"/>
</dbReference>
<protein>
    <submittedName>
        <fullName evidence="2">Uncharacterized protein</fullName>
    </submittedName>
</protein>
<feature type="region of interest" description="Disordered" evidence="1">
    <location>
        <begin position="1"/>
        <end position="22"/>
    </location>
</feature>
<evidence type="ECO:0000313" key="3">
    <source>
        <dbReference type="Proteomes" id="UP001153076"/>
    </source>
</evidence>
<dbReference type="AlphaFoldDB" id="A0A9Q1KB40"/>
<name>A0A9Q1KB40_9CARY</name>
<dbReference type="OrthoDB" id="2919534at2759"/>